<sequence>MLFSTRRVSSSCTGALTSDMALAVIEKTVNESDHVPRSVNFNIAYVHGLRLEMIMWLFCLHYNIYVLVCGVEDQGHDGATRDRLWIILAHKDRTRMLYDPIELYKTVCQNIRTYISTRPSDYCIAPQLEIRNEALHLATIREKLLTEDYRDLLTDRELTCLQQARDEYLRIYEQEPEEDPDLLIYLGDNFSNRKTWSGTSRWMSHRERLSSLAFPVTEEMANAMGVPPVPIRDRSRAAAISGNSMNFATAWWNIKQVAALMAVHMEGKAQGDDLGAYGSWFDRGYEGSPACMPNFIRQKENTINKDKDTNALPVMHFIVDCIDDITAADFPRSGYELSEDYSDGEIHICHPELPEEMTVVFVQEDDADDWQIYPTRDGDVLWNSKGMANEENAPHYVQEVFLNLQRLMLAKDEESARNVKSSMKRKSDTQVTMLDGDQSDVDVKDRVFLHRDYSDKFYVVRPFDLHMAELTYRDPILSVVHHVGKNGDGKNVVVTVKMEYLRRGRPLRKTGWSIKEVSRLHSSQTDEFEVFVTPDGDTVWNGNDDSTPEYIMEILKKMHNEAKENDDSEDDDDREKEEEEEVPPIQDGSLFVAPSSVRMPEDDSSEESEQEGGDEPKCAVDLSKILPEEKDFLYHDQEKGTWYVVRPSDNQHVEVTCSDPALVPVQVGDKWVLIVDSISKEAGSKPKYTQNLLGGRKAKAVSDSELLQECSKSGAYFFP</sequence>
<evidence type="ECO:0000313" key="3">
    <source>
        <dbReference type="EMBL" id="CAL4788737.1"/>
    </source>
</evidence>
<comment type="caution">
    <text evidence="2">The sequence shown here is derived from an EMBL/GenBank/DDBJ whole genome shotgun (WGS) entry which is preliminary data.</text>
</comment>
<evidence type="ECO:0000256" key="1">
    <source>
        <dbReference type="SAM" id="MobiDB-lite"/>
    </source>
</evidence>
<accession>A0A9P1D1U2</accession>
<feature type="compositionally biased region" description="Acidic residues" evidence="1">
    <location>
        <begin position="602"/>
        <end position="613"/>
    </location>
</feature>
<dbReference type="EMBL" id="CAMXCT030002935">
    <property type="protein sequence ID" value="CAL4788737.1"/>
    <property type="molecule type" value="Genomic_DNA"/>
</dbReference>
<evidence type="ECO:0000313" key="4">
    <source>
        <dbReference type="Proteomes" id="UP001152797"/>
    </source>
</evidence>
<dbReference type="EMBL" id="CAMXCT020002935">
    <property type="protein sequence ID" value="CAL1154800.1"/>
    <property type="molecule type" value="Genomic_DNA"/>
</dbReference>
<organism evidence="2">
    <name type="scientific">Cladocopium goreaui</name>
    <dbReference type="NCBI Taxonomy" id="2562237"/>
    <lineage>
        <taxon>Eukaryota</taxon>
        <taxon>Sar</taxon>
        <taxon>Alveolata</taxon>
        <taxon>Dinophyceae</taxon>
        <taxon>Suessiales</taxon>
        <taxon>Symbiodiniaceae</taxon>
        <taxon>Cladocopium</taxon>
    </lineage>
</organism>
<name>A0A9P1D1U2_9DINO</name>
<reference evidence="2" key="1">
    <citation type="submission" date="2022-10" db="EMBL/GenBank/DDBJ databases">
        <authorList>
            <person name="Chen Y."/>
            <person name="Dougan E. K."/>
            <person name="Chan C."/>
            <person name="Rhodes N."/>
            <person name="Thang M."/>
        </authorList>
    </citation>
    <scope>NUCLEOTIDE SEQUENCE</scope>
</reference>
<feature type="compositionally biased region" description="Acidic residues" evidence="1">
    <location>
        <begin position="566"/>
        <end position="582"/>
    </location>
</feature>
<dbReference type="Proteomes" id="UP001152797">
    <property type="component" value="Unassembled WGS sequence"/>
</dbReference>
<dbReference type="AlphaFoldDB" id="A0A9P1D1U2"/>
<gene>
    <name evidence="2" type="ORF">C1SCF055_LOCUS27473</name>
</gene>
<reference evidence="3 4" key="2">
    <citation type="submission" date="2024-05" db="EMBL/GenBank/DDBJ databases">
        <authorList>
            <person name="Chen Y."/>
            <person name="Shah S."/>
            <person name="Dougan E. K."/>
            <person name="Thang M."/>
            <person name="Chan C."/>
        </authorList>
    </citation>
    <scope>NUCLEOTIDE SEQUENCE [LARGE SCALE GENOMIC DNA]</scope>
</reference>
<proteinExistence type="predicted"/>
<dbReference type="EMBL" id="CAMXCT010002935">
    <property type="protein sequence ID" value="CAI4001425.1"/>
    <property type="molecule type" value="Genomic_DNA"/>
</dbReference>
<keyword evidence="4" id="KW-1185">Reference proteome</keyword>
<evidence type="ECO:0000313" key="2">
    <source>
        <dbReference type="EMBL" id="CAI4001425.1"/>
    </source>
</evidence>
<feature type="region of interest" description="Disordered" evidence="1">
    <location>
        <begin position="560"/>
        <end position="617"/>
    </location>
</feature>
<protein>
    <submittedName>
        <fullName evidence="2">Uncharacterized protein</fullName>
    </submittedName>
</protein>